<sequence length="477" mass="52365">MIRTSALLLVAGFSLPLLAGWKQPIPRFPAVVKADDLREEPMPAHWGPQLPEAPLAGAMLTTYLGRFVVYPTRFDVQGRLRWRAQRVEGPAGMGPYEHGLSLEMVSEPGDTQGMARITAIRDELGIDRGHSWGVGDFIEDPAKFHYPAVFHDLTLGLFLFQYRMSNLPGSMFPVYRPNKLFEKRGTGGVQSVARAGTPAQLPATFNPDGPIPVEAGAWFKQASARLLVLRAAHPAYQPLVVDWAGRKWVVVGPSRSGRSLQLEFWADAPGPDARGSRPEATCDLPGASSAIGAVLSPGGQAARIRDAVWDPGTGRLTRLELEPWKPDALPFLLTGKSEANTQEGLALAFNDALVDWKVKALTSYVRGIDEAAAADFLARLEKTLLRMDMDIRRRRQARESQEQDALSRQAADGVQRLQQEASRRRFLLPAELREMGEDDGRTTTSASPELMDLLDQRKAIVSAILANAKQLLAAARR</sequence>
<accession>A0ABQ5Q0A0</accession>
<feature type="region of interest" description="Disordered" evidence="1">
    <location>
        <begin position="396"/>
        <end position="420"/>
    </location>
</feature>
<evidence type="ECO:0000313" key="2">
    <source>
        <dbReference type="EMBL" id="GLH68056.1"/>
    </source>
</evidence>
<gene>
    <name evidence="2" type="ORF">GETHED_24200</name>
</gene>
<name>A0ABQ5Q0A0_9BACT</name>
<organism evidence="2 3">
    <name type="scientific">Geothrix edaphica</name>
    <dbReference type="NCBI Taxonomy" id="2927976"/>
    <lineage>
        <taxon>Bacteria</taxon>
        <taxon>Pseudomonadati</taxon>
        <taxon>Acidobacteriota</taxon>
        <taxon>Holophagae</taxon>
        <taxon>Holophagales</taxon>
        <taxon>Holophagaceae</taxon>
        <taxon>Geothrix</taxon>
    </lineage>
</organism>
<comment type="caution">
    <text evidence="2">The sequence shown here is derived from an EMBL/GenBank/DDBJ whole genome shotgun (WGS) entry which is preliminary data.</text>
</comment>
<dbReference type="EMBL" id="BSDC01000003">
    <property type="protein sequence ID" value="GLH68056.1"/>
    <property type="molecule type" value="Genomic_DNA"/>
</dbReference>
<keyword evidence="3" id="KW-1185">Reference proteome</keyword>
<dbReference type="Proteomes" id="UP001165044">
    <property type="component" value="Unassembled WGS sequence"/>
</dbReference>
<evidence type="ECO:0000256" key="1">
    <source>
        <dbReference type="SAM" id="MobiDB-lite"/>
    </source>
</evidence>
<reference evidence="2" key="1">
    <citation type="journal article" date="2023" name="Antonie Van Leeuwenhoek">
        <title>Mesoterricola silvestris gen. nov., sp. nov., Mesoterricola sediminis sp. nov., Geothrix oryzae sp. nov., Geothrix edaphica sp. nov., Geothrix rubra sp. nov., and Geothrix limicola sp. nov., six novel members of Acidobacteriota isolated from soils.</title>
        <authorList>
            <person name="Itoh H."/>
            <person name="Sugisawa Y."/>
            <person name="Mise K."/>
            <person name="Xu Z."/>
            <person name="Kuniyasu M."/>
            <person name="Ushijima N."/>
            <person name="Kawano K."/>
            <person name="Kobayashi E."/>
            <person name="Shiratori Y."/>
            <person name="Masuda Y."/>
            <person name="Senoo K."/>
        </authorList>
    </citation>
    <scope>NUCLEOTIDE SEQUENCE</scope>
    <source>
        <strain evidence="2">Red802</strain>
    </source>
</reference>
<evidence type="ECO:0000313" key="3">
    <source>
        <dbReference type="Proteomes" id="UP001165044"/>
    </source>
</evidence>
<proteinExistence type="predicted"/>
<protein>
    <submittedName>
        <fullName evidence="2">Uncharacterized protein</fullName>
    </submittedName>
</protein>
<dbReference type="RefSeq" id="WP_285609707.1">
    <property type="nucleotide sequence ID" value="NZ_BSDC01000003.1"/>
</dbReference>